<name>A0AAE7D8I2_9BACT</name>
<accession>A0AAE7D8I2</accession>
<dbReference type="Pfam" id="PF16132">
    <property type="entry name" value="DUF4843"/>
    <property type="match status" value="1"/>
</dbReference>
<dbReference type="InterPro" id="IPR032299">
    <property type="entry name" value="DUF4843"/>
</dbReference>
<keyword evidence="4" id="KW-1185">Reference proteome</keyword>
<evidence type="ECO:0000313" key="2">
    <source>
        <dbReference type="EMBL" id="QJB39257.1"/>
    </source>
</evidence>
<dbReference type="EMBL" id="CP051204">
    <property type="protein sequence ID" value="QJB39257.1"/>
    <property type="molecule type" value="Genomic_DNA"/>
</dbReference>
<protein>
    <submittedName>
        <fullName evidence="1">DUF4843 domain-containing protein</fullName>
    </submittedName>
</protein>
<evidence type="ECO:0000313" key="1">
    <source>
        <dbReference type="EMBL" id="QJB32804.1"/>
    </source>
</evidence>
<dbReference type="Proteomes" id="UP000502421">
    <property type="component" value="Chromosome"/>
</dbReference>
<dbReference type="PROSITE" id="PS51257">
    <property type="entry name" value="PROKAR_LIPOPROTEIN"/>
    <property type="match status" value="1"/>
</dbReference>
<evidence type="ECO:0000313" key="3">
    <source>
        <dbReference type="Proteomes" id="UP000502421"/>
    </source>
</evidence>
<dbReference type="EMBL" id="CP051205">
    <property type="protein sequence ID" value="QJB32804.1"/>
    <property type="molecule type" value="Genomic_DNA"/>
</dbReference>
<evidence type="ECO:0000313" key="4">
    <source>
        <dbReference type="Proteomes" id="UP000503144"/>
    </source>
</evidence>
<organism evidence="1 3">
    <name type="scientific">Chitinophaga oryzae</name>
    <dbReference type="NCBI Taxonomy" id="2725414"/>
    <lineage>
        <taxon>Bacteria</taxon>
        <taxon>Pseudomonadati</taxon>
        <taxon>Bacteroidota</taxon>
        <taxon>Chitinophagia</taxon>
        <taxon>Chitinophagales</taxon>
        <taxon>Chitinophagaceae</taxon>
        <taxon>Chitinophaga</taxon>
    </lineage>
</organism>
<proteinExistence type="predicted"/>
<reference evidence="3" key="1">
    <citation type="submission" date="2020-04" db="EMBL/GenBank/DDBJ databases">
        <authorList>
            <person name="Kittiwongwattana C."/>
        </authorList>
    </citation>
    <scope>NUCLEOTIDE SEQUENCE [LARGE SCALE GENOMIC DNA]</scope>
    <source>
        <strain evidence="3">1310</strain>
    </source>
</reference>
<dbReference type="KEGG" id="coy:HF329_16345"/>
<reference evidence="1 4" key="2">
    <citation type="submission" date="2020-09" db="EMBL/GenBank/DDBJ databases">
        <authorList>
            <person name="Kittiwongwattana C."/>
        </authorList>
    </citation>
    <scope>NUCLEOTIDE SEQUENCE</scope>
    <source>
        <strain evidence="2 4">1303</strain>
        <strain evidence="1">1310</strain>
    </source>
</reference>
<dbReference type="RefSeq" id="WP_168805347.1">
    <property type="nucleotide sequence ID" value="NZ_CP051204.2"/>
</dbReference>
<dbReference type="AlphaFoldDB" id="A0AAE7D8I2"/>
<gene>
    <name evidence="2" type="ORF">HF324_15870</name>
    <name evidence="1" type="ORF">HF329_16345</name>
</gene>
<sequence length="252" mass="27905">MKAIHCIMGAVMLYALTACQKETLKTWSGTNDIYFENSLVEDAAKRTSDSMNILFIFSPKGTTDSILKIPVKTMGAPVGYDRTFTVSTAQSNAVAGKHYDALPGSFVMRANRVVDTVLIRLLRTPDMMTDTVSLVLQLQANDYFTTNMARVAIGSNTWLNATSLRIHMTDVLSKPAFWFSAVFGNFSRKKFLLICELTDYDPYKLANEVPIADTYYLGKVTQRYLDEQAKAGNIILDDDGSVMIMGDIITGG</sequence>
<dbReference type="Proteomes" id="UP000503144">
    <property type="component" value="Chromosome"/>
</dbReference>